<dbReference type="Gene3D" id="3.30.420.10">
    <property type="entry name" value="Ribonuclease H-like superfamily/Ribonuclease H"/>
    <property type="match status" value="1"/>
</dbReference>
<feature type="region of interest" description="Disordered" evidence="1">
    <location>
        <begin position="1"/>
        <end position="51"/>
    </location>
</feature>
<evidence type="ECO:0000256" key="1">
    <source>
        <dbReference type="SAM" id="MobiDB-lite"/>
    </source>
</evidence>
<feature type="compositionally biased region" description="Basic residues" evidence="1">
    <location>
        <begin position="41"/>
        <end position="51"/>
    </location>
</feature>
<proteinExistence type="predicted"/>
<dbReference type="GO" id="GO:0003676">
    <property type="term" value="F:nucleic acid binding"/>
    <property type="evidence" value="ECO:0007669"/>
    <property type="project" value="InterPro"/>
</dbReference>
<reference evidence="2" key="1">
    <citation type="journal article" date="2010" name="J. Bacteriol.">
        <title>Characterization of the replication, transfer, and plasmid/lytic phage cycle of the Streptomyces plasmid-phage pZL12.</title>
        <authorList>
            <person name="Zhong L."/>
            <person name="Cheng Q."/>
            <person name="Tian X."/>
            <person name="Zhao L."/>
            <person name="Qin Z."/>
        </authorList>
    </citation>
    <scope>NUCLEOTIDE SEQUENCE</scope>
    <source>
        <strain evidence="2">W9</strain>
        <plasmid evidence="2">pCQ3</plasmid>
    </source>
</reference>
<sequence length="254" mass="28441">MRLGVTPGPGPRGRLPPHCGGRPRPPHRSPALCQGASPVLRSRHPAPTRPRRHDMTRVYIEAKTFTDTEDPSRPRRKLLSLGMASDDGRTLYAVNDEAAICALLIAEANTPAFQALPLKQDPVDLDLSDPDVFPFEEIHDMFRKFLADTEDPELWSREGQRDQHVIRELFGYITEAMYPPGFPAWIASVSERCARLNAASAERSPRTLDQAPPIPERHGARRHHAFVNAHDLMRRMHRADEVEQSLAHAPEAAA</sequence>
<gene>
    <name evidence="2" type="ORF">pCQ3.43</name>
</gene>
<evidence type="ECO:0000313" key="2">
    <source>
        <dbReference type="EMBL" id="ACX85544.1"/>
    </source>
</evidence>
<name>D0UZ92_9ACTN</name>
<accession>D0UZ92</accession>
<organism evidence="2">
    <name type="scientific">Streptomyces sp. W9</name>
    <dbReference type="NCBI Taxonomy" id="682410"/>
    <lineage>
        <taxon>Bacteria</taxon>
        <taxon>Bacillati</taxon>
        <taxon>Actinomycetota</taxon>
        <taxon>Actinomycetes</taxon>
        <taxon>Kitasatosporales</taxon>
        <taxon>Streptomycetaceae</taxon>
        <taxon>Streptomyces</taxon>
    </lineage>
</organism>
<geneLocation type="plasmid" evidence="2">
    <name>pCQ3</name>
</geneLocation>
<keyword evidence="2" id="KW-0614">Plasmid</keyword>
<dbReference type="AlphaFoldDB" id="D0UZ92"/>
<protein>
    <submittedName>
        <fullName evidence="2">PCQ3_43</fullName>
    </submittedName>
</protein>
<feature type="region of interest" description="Disordered" evidence="1">
    <location>
        <begin position="199"/>
        <end position="222"/>
    </location>
</feature>
<dbReference type="EMBL" id="GQ983381">
    <property type="protein sequence ID" value="ACX85544.1"/>
    <property type="molecule type" value="Genomic_DNA"/>
</dbReference>
<dbReference type="InterPro" id="IPR036397">
    <property type="entry name" value="RNaseH_sf"/>
</dbReference>
<feature type="compositionally biased region" description="Low complexity" evidence="1">
    <location>
        <begin position="12"/>
        <end position="22"/>
    </location>
</feature>